<sequence>TQWNALRTMHGCMLVTAECTLICVPPPRCQDGSTFCQLNTPVLARTRNVQGHLTSGVQ</sequence>
<organism evidence="2 3">
    <name type="scientific">Pisolithus microcarpus 441</name>
    <dbReference type="NCBI Taxonomy" id="765257"/>
    <lineage>
        <taxon>Eukaryota</taxon>
        <taxon>Fungi</taxon>
        <taxon>Dikarya</taxon>
        <taxon>Basidiomycota</taxon>
        <taxon>Agaricomycotina</taxon>
        <taxon>Agaricomycetes</taxon>
        <taxon>Agaricomycetidae</taxon>
        <taxon>Boletales</taxon>
        <taxon>Sclerodermatineae</taxon>
        <taxon>Pisolithaceae</taxon>
        <taxon>Pisolithus</taxon>
    </lineage>
</organism>
<dbReference type="EMBL" id="KN833691">
    <property type="protein sequence ID" value="KIK28725.1"/>
    <property type="molecule type" value="Genomic_DNA"/>
</dbReference>
<dbReference type="Proteomes" id="UP000054018">
    <property type="component" value="Unassembled WGS sequence"/>
</dbReference>
<keyword evidence="1" id="KW-0732">Signal</keyword>
<feature type="non-terminal residue" evidence="2">
    <location>
        <position position="1"/>
    </location>
</feature>
<evidence type="ECO:0000313" key="3">
    <source>
        <dbReference type="Proteomes" id="UP000054018"/>
    </source>
</evidence>
<dbReference type="AlphaFoldDB" id="A0A0C9YUL3"/>
<dbReference type="HOGENOM" id="CLU_2984651_0_0_1"/>
<protein>
    <submittedName>
        <fullName evidence="2">Unplaced genomic scaffold scaffold_7, whole genome shotgun sequence</fullName>
    </submittedName>
</protein>
<keyword evidence="3" id="KW-1185">Reference proteome</keyword>
<feature type="signal peptide" evidence="1">
    <location>
        <begin position="1"/>
        <end position="19"/>
    </location>
</feature>
<gene>
    <name evidence="2" type="ORF">PISMIDRAFT_672901</name>
</gene>
<proteinExistence type="predicted"/>
<evidence type="ECO:0000256" key="1">
    <source>
        <dbReference type="SAM" id="SignalP"/>
    </source>
</evidence>
<accession>A0A0C9YUL3</accession>
<reference evidence="2 3" key="1">
    <citation type="submission" date="2014-04" db="EMBL/GenBank/DDBJ databases">
        <authorList>
            <consortium name="DOE Joint Genome Institute"/>
            <person name="Kuo A."/>
            <person name="Kohler A."/>
            <person name="Costa M.D."/>
            <person name="Nagy L.G."/>
            <person name="Floudas D."/>
            <person name="Copeland A."/>
            <person name="Barry K.W."/>
            <person name="Cichocki N."/>
            <person name="Veneault-Fourrey C."/>
            <person name="LaButti K."/>
            <person name="Lindquist E.A."/>
            <person name="Lipzen A."/>
            <person name="Lundell T."/>
            <person name="Morin E."/>
            <person name="Murat C."/>
            <person name="Sun H."/>
            <person name="Tunlid A."/>
            <person name="Henrissat B."/>
            <person name="Grigoriev I.V."/>
            <person name="Hibbett D.S."/>
            <person name="Martin F."/>
            <person name="Nordberg H.P."/>
            <person name="Cantor M.N."/>
            <person name="Hua S.X."/>
        </authorList>
    </citation>
    <scope>NUCLEOTIDE SEQUENCE [LARGE SCALE GENOMIC DNA]</scope>
    <source>
        <strain evidence="2 3">441</strain>
    </source>
</reference>
<name>A0A0C9YUL3_9AGAM</name>
<evidence type="ECO:0000313" key="2">
    <source>
        <dbReference type="EMBL" id="KIK28725.1"/>
    </source>
</evidence>
<reference evidence="3" key="2">
    <citation type="submission" date="2015-01" db="EMBL/GenBank/DDBJ databases">
        <title>Evolutionary Origins and Diversification of the Mycorrhizal Mutualists.</title>
        <authorList>
            <consortium name="DOE Joint Genome Institute"/>
            <consortium name="Mycorrhizal Genomics Consortium"/>
            <person name="Kohler A."/>
            <person name="Kuo A."/>
            <person name="Nagy L.G."/>
            <person name="Floudas D."/>
            <person name="Copeland A."/>
            <person name="Barry K.W."/>
            <person name="Cichocki N."/>
            <person name="Veneault-Fourrey C."/>
            <person name="LaButti K."/>
            <person name="Lindquist E.A."/>
            <person name="Lipzen A."/>
            <person name="Lundell T."/>
            <person name="Morin E."/>
            <person name="Murat C."/>
            <person name="Riley R."/>
            <person name="Ohm R."/>
            <person name="Sun H."/>
            <person name="Tunlid A."/>
            <person name="Henrissat B."/>
            <person name="Grigoriev I.V."/>
            <person name="Hibbett D.S."/>
            <person name="Martin F."/>
        </authorList>
    </citation>
    <scope>NUCLEOTIDE SEQUENCE [LARGE SCALE GENOMIC DNA]</scope>
    <source>
        <strain evidence="3">441</strain>
    </source>
</reference>
<feature type="chain" id="PRO_5002223443" evidence="1">
    <location>
        <begin position="20"/>
        <end position="58"/>
    </location>
</feature>